<keyword evidence="2" id="KW-1185">Reference proteome</keyword>
<accession>A0A0D0GG13</accession>
<comment type="caution">
    <text evidence="1">The sequence shown here is derived from an EMBL/GenBank/DDBJ whole genome shotgun (WGS) entry which is preliminary data.</text>
</comment>
<protein>
    <submittedName>
        <fullName evidence="1">Uncharacterized protein</fullName>
    </submittedName>
</protein>
<evidence type="ECO:0000313" key="2">
    <source>
        <dbReference type="Proteomes" id="UP000032049"/>
    </source>
</evidence>
<dbReference type="EMBL" id="JXRA01000116">
    <property type="protein sequence ID" value="KIO75085.1"/>
    <property type="molecule type" value="Genomic_DNA"/>
</dbReference>
<gene>
    <name evidence="1" type="ORF">TH53_22865</name>
</gene>
<name>A0A0D0GG13_9SPHI</name>
<organism evidence="1 2">
    <name type="scientific">Pedobacter lusitanus</name>
    <dbReference type="NCBI Taxonomy" id="1503925"/>
    <lineage>
        <taxon>Bacteria</taxon>
        <taxon>Pseudomonadati</taxon>
        <taxon>Bacteroidota</taxon>
        <taxon>Sphingobacteriia</taxon>
        <taxon>Sphingobacteriales</taxon>
        <taxon>Sphingobacteriaceae</taxon>
        <taxon>Pedobacter</taxon>
    </lineage>
</organism>
<sequence length="152" mass="17704">MLAYQHLKDFNIDHAVDWALEMLLKGYETPSLLILSGISKPTSFFEAEKYLLNSLKELGIAVPEKQEAIIGYCRNFIEKIAKSADVKTNLEALYSTGLAFDYEKPIFEFYLFYWAWCDLDYGESYQNYVPEATRDNIEELVTKKAIEWMKNN</sequence>
<evidence type="ECO:0000313" key="1">
    <source>
        <dbReference type="EMBL" id="KIO75085.1"/>
    </source>
</evidence>
<dbReference type="AlphaFoldDB" id="A0A0D0GG13"/>
<proteinExistence type="predicted"/>
<reference evidence="1 2" key="1">
    <citation type="submission" date="2015-01" db="EMBL/GenBank/DDBJ databases">
        <title>Draft genome sequence of Pedobacter sp. NL19 isolated from sludge of an effluent treatment pond in an abandoned uranium mine.</title>
        <authorList>
            <person name="Santos T."/>
            <person name="Caetano T."/>
            <person name="Covas C."/>
            <person name="Cruz A."/>
            <person name="Mendo S."/>
        </authorList>
    </citation>
    <scope>NUCLEOTIDE SEQUENCE [LARGE SCALE GENOMIC DNA]</scope>
    <source>
        <strain evidence="1 2">NL19</strain>
    </source>
</reference>
<dbReference type="Proteomes" id="UP000032049">
    <property type="component" value="Unassembled WGS sequence"/>
</dbReference>